<gene>
    <name evidence="1" type="ORF">OEA41_005697</name>
</gene>
<organism evidence="1 2">
    <name type="scientific">Lepraria neglecta</name>
    <dbReference type="NCBI Taxonomy" id="209136"/>
    <lineage>
        <taxon>Eukaryota</taxon>
        <taxon>Fungi</taxon>
        <taxon>Dikarya</taxon>
        <taxon>Ascomycota</taxon>
        <taxon>Pezizomycotina</taxon>
        <taxon>Lecanoromycetes</taxon>
        <taxon>OSLEUM clade</taxon>
        <taxon>Lecanoromycetidae</taxon>
        <taxon>Lecanorales</taxon>
        <taxon>Lecanorineae</taxon>
        <taxon>Stereocaulaceae</taxon>
        <taxon>Lepraria</taxon>
    </lineage>
</organism>
<dbReference type="AlphaFoldDB" id="A0AAE0DJZ1"/>
<sequence length="198" mass="20585">MRIAIGGDDGYNCTQINNNFCEFNSLPLKSKLRGSYQVTTSLIIPPIVVAIDPNQAANLLLQDLLVAFVAGLAFAGLPEAAMLAAGVSAATMAASKALVTELQQAPNVAKAIWPSGTSESQTFQINQLDTALANVSSMLSDNINAGLAELMTNQSAFAAFASSGAFTGETKLSIPDDVASLTTALRLFLTSKALTVNK</sequence>
<name>A0AAE0DJZ1_9LECA</name>
<accession>A0AAE0DJZ1</accession>
<reference evidence="1" key="1">
    <citation type="submission" date="2022-11" db="EMBL/GenBank/DDBJ databases">
        <title>Chromosomal genome sequence assembly and mating type (MAT) locus characterization of the leprose asexual lichenized fungus Lepraria neglecta (Nyl.) Erichsen.</title>
        <authorList>
            <person name="Allen J.L."/>
            <person name="Pfeffer B."/>
        </authorList>
    </citation>
    <scope>NUCLEOTIDE SEQUENCE</scope>
    <source>
        <strain evidence="1">Allen 5258</strain>
    </source>
</reference>
<evidence type="ECO:0000313" key="1">
    <source>
        <dbReference type="EMBL" id="KAK3172376.1"/>
    </source>
</evidence>
<dbReference type="EMBL" id="JASNWA010000007">
    <property type="protein sequence ID" value="KAK3172376.1"/>
    <property type="molecule type" value="Genomic_DNA"/>
</dbReference>
<comment type="caution">
    <text evidence="1">The sequence shown here is derived from an EMBL/GenBank/DDBJ whole genome shotgun (WGS) entry which is preliminary data.</text>
</comment>
<keyword evidence="2" id="KW-1185">Reference proteome</keyword>
<dbReference type="Proteomes" id="UP001276659">
    <property type="component" value="Unassembled WGS sequence"/>
</dbReference>
<proteinExistence type="predicted"/>
<protein>
    <submittedName>
        <fullName evidence="1">Uncharacterized protein</fullName>
    </submittedName>
</protein>
<evidence type="ECO:0000313" key="2">
    <source>
        <dbReference type="Proteomes" id="UP001276659"/>
    </source>
</evidence>